<dbReference type="GO" id="GO:0005509">
    <property type="term" value="F:calcium ion binding"/>
    <property type="evidence" value="ECO:0007669"/>
    <property type="project" value="InterPro"/>
</dbReference>
<name>A0AAX6FC67_IRIPA</name>
<dbReference type="AlphaFoldDB" id="A0AAX6FC67"/>
<dbReference type="SUPFAM" id="SSF47473">
    <property type="entry name" value="EF-hand"/>
    <property type="match status" value="2"/>
</dbReference>
<dbReference type="EMBL" id="JANAVB010030220">
    <property type="protein sequence ID" value="KAJ6813545.1"/>
    <property type="molecule type" value="Genomic_DNA"/>
</dbReference>
<dbReference type="InterPro" id="IPR011992">
    <property type="entry name" value="EF-hand-dom_pair"/>
</dbReference>
<dbReference type="InterPro" id="IPR002048">
    <property type="entry name" value="EF_hand_dom"/>
</dbReference>
<dbReference type="Gene3D" id="1.10.238.10">
    <property type="entry name" value="EF-hand"/>
    <property type="match status" value="2"/>
</dbReference>
<comment type="caution">
    <text evidence="5">The sequence shown here is derived from an EMBL/GenBank/DDBJ whole genome shotgun (WGS) entry which is preliminary data.</text>
</comment>
<accession>A0AAX6FC67</accession>
<evidence type="ECO:0000313" key="5">
    <source>
        <dbReference type="EMBL" id="KAJ6813545.1"/>
    </source>
</evidence>
<dbReference type="FunFam" id="1.10.238.10:FF:000328">
    <property type="entry name" value="Calcium-binding EF hand family protein"/>
    <property type="match status" value="1"/>
</dbReference>
<keyword evidence="1" id="KW-0106">Calcium</keyword>
<evidence type="ECO:0000313" key="6">
    <source>
        <dbReference type="Proteomes" id="UP001140949"/>
    </source>
</evidence>
<dbReference type="Proteomes" id="UP001140949">
    <property type="component" value="Unassembled WGS sequence"/>
</dbReference>
<keyword evidence="3" id="KW-1133">Transmembrane helix</keyword>
<protein>
    <submittedName>
        <fullName evidence="5">Developmentally-regulated G-protein 2</fullName>
    </submittedName>
</protein>
<feature type="region of interest" description="Disordered" evidence="2">
    <location>
        <begin position="31"/>
        <end position="57"/>
    </location>
</feature>
<dbReference type="SMART" id="SM00054">
    <property type="entry name" value="EFh"/>
    <property type="match status" value="3"/>
</dbReference>
<feature type="domain" description="EF-hand" evidence="4">
    <location>
        <begin position="237"/>
        <end position="267"/>
    </location>
</feature>
<feature type="domain" description="EF-hand" evidence="4">
    <location>
        <begin position="317"/>
        <end position="352"/>
    </location>
</feature>
<dbReference type="PROSITE" id="PS50222">
    <property type="entry name" value="EF_HAND_2"/>
    <property type="match status" value="4"/>
</dbReference>
<evidence type="ECO:0000256" key="2">
    <source>
        <dbReference type="SAM" id="MobiDB-lite"/>
    </source>
</evidence>
<dbReference type="PROSITE" id="PS00018">
    <property type="entry name" value="EF_HAND_1"/>
    <property type="match status" value="4"/>
</dbReference>
<reference evidence="5" key="1">
    <citation type="journal article" date="2023" name="GigaByte">
        <title>Genome assembly of the bearded iris, Iris pallida Lam.</title>
        <authorList>
            <person name="Bruccoleri R.E."/>
            <person name="Oakeley E.J."/>
            <person name="Faust A.M.E."/>
            <person name="Altorfer M."/>
            <person name="Dessus-Babus S."/>
            <person name="Burckhardt D."/>
            <person name="Oertli M."/>
            <person name="Naumann U."/>
            <person name="Petersen F."/>
            <person name="Wong J."/>
        </authorList>
    </citation>
    <scope>NUCLEOTIDE SEQUENCE</scope>
    <source>
        <strain evidence="5">GSM-AAB239-AS_SAM_17_03QT</strain>
    </source>
</reference>
<feature type="domain" description="EF-hand" evidence="4">
    <location>
        <begin position="202"/>
        <end position="228"/>
    </location>
</feature>
<keyword evidence="3" id="KW-0472">Membrane</keyword>
<dbReference type="PANTHER" id="PTHR10827:SF101">
    <property type="entry name" value="CALCIUM-BINDING EF HAND FAMILY PROTEIN"/>
    <property type="match status" value="1"/>
</dbReference>
<proteinExistence type="predicted"/>
<keyword evidence="3" id="KW-0812">Transmembrane</keyword>
<keyword evidence="6" id="KW-1185">Reference proteome</keyword>
<dbReference type="GO" id="GO:0005783">
    <property type="term" value="C:endoplasmic reticulum"/>
    <property type="evidence" value="ECO:0007669"/>
    <property type="project" value="TreeGrafter"/>
</dbReference>
<evidence type="ECO:0000256" key="3">
    <source>
        <dbReference type="SAM" id="Phobius"/>
    </source>
</evidence>
<sequence>MATSPIVTAIIYTALAILLLLFLSSSNQPHSRHRRLKLRPPPSSSSDRHRPPIPFDPIISNIEQKREDRQWERTHFHLDSDGDDHAPGHEAQPEWEDFMDAEDYINDEERFNVTHRIQLLFPKIDVAPADGFASADELAEWNFQIALREVMHRTSRDMELHDKNKDGFVALGEYDPPSWSRRDDEDNTSSSYNMGWWKEDHFNASDVDGNGLLNLTEFNDFLHPADSTNPKLIQWLCKEEIRERDQDKDGKLDFQEFFHGLFDSIRNYDEVHNESDTSETAPAKKLFQDLDKDNDGFLSEDELKAVIGNLHPSEHYYAKQQADYALSQADTDKDGRLTLTEMIEHPYVFYSSIFNDEDDDDDFHDEFR</sequence>
<dbReference type="Pfam" id="PF13833">
    <property type="entry name" value="EF-hand_8"/>
    <property type="match status" value="1"/>
</dbReference>
<feature type="transmembrane region" description="Helical" evidence="3">
    <location>
        <begin position="6"/>
        <end position="25"/>
    </location>
</feature>
<gene>
    <name evidence="5" type="ORF">M6B38_141985</name>
</gene>
<organism evidence="5 6">
    <name type="scientific">Iris pallida</name>
    <name type="common">Sweet iris</name>
    <dbReference type="NCBI Taxonomy" id="29817"/>
    <lineage>
        <taxon>Eukaryota</taxon>
        <taxon>Viridiplantae</taxon>
        <taxon>Streptophyta</taxon>
        <taxon>Embryophyta</taxon>
        <taxon>Tracheophyta</taxon>
        <taxon>Spermatophyta</taxon>
        <taxon>Magnoliopsida</taxon>
        <taxon>Liliopsida</taxon>
        <taxon>Asparagales</taxon>
        <taxon>Iridaceae</taxon>
        <taxon>Iridoideae</taxon>
        <taxon>Irideae</taxon>
        <taxon>Iris</taxon>
    </lineage>
</organism>
<evidence type="ECO:0000256" key="1">
    <source>
        <dbReference type="ARBA" id="ARBA00022837"/>
    </source>
</evidence>
<dbReference type="PANTHER" id="PTHR10827">
    <property type="entry name" value="RETICULOCALBIN"/>
    <property type="match status" value="1"/>
</dbReference>
<evidence type="ECO:0000259" key="4">
    <source>
        <dbReference type="PROSITE" id="PS50222"/>
    </source>
</evidence>
<dbReference type="Pfam" id="PF13499">
    <property type="entry name" value="EF-hand_7"/>
    <property type="match status" value="1"/>
</dbReference>
<reference evidence="5" key="2">
    <citation type="submission" date="2023-04" db="EMBL/GenBank/DDBJ databases">
        <authorList>
            <person name="Bruccoleri R.E."/>
            <person name="Oakeley E.J."/>
            <person name="Faust A.-M."/>
            <person name="Dessus-Babus S."/>
            <person name="Altorfer M."/>
            <person name="Burckhardt D."/>
            <person name="Oertli M."/>
            <person name="Naumann U."/>
            <person name="Petersen F."/>
            <person name="Wong J."/>
        </authorList>
    </citation>
    <scope>NUCLEOTIDE SEQUENCE</scope>
    <source>
        <strain evidence="5">GSM-AAB239-AS_SAM_17_03QT</strain>
        <tissue evidence="5">Leaf</tissue>
    </source>
</reference>
<dbReference type="InterPro" id="IPR018247">
    <property type="entry name" value="EF_Hand_1_Ca_BS"/>
</dbReference>
<feature type="domain" description="EF-hand" evidence="4">
    <location>
        <begin position="278"/>
        <end position="313"/>
    </location>
</feature>